<gene>
    <name evidence="1" type="ORF">XPU_4776</name>
</gene>
<comment type="caution">
    <text evidence="1">The sequence shown here is derived from an EMBL/GenBank/DDBJ whole genome shotgun (WGS) entry which is preliminary data.</text>
</comment>
<name>W4SBD9_9XANT</name>
<accession>W4SBD9</accession>
<reference evidence="1 2" key="1">
    <citation type="submission" date="2014-01" db="EMBL/GenBank/DDBJ databases">
        <title>Genome sequence and analysis of Xanthomonas arboricola pv. pruni.</title>
        <authorList>
            <person name="Fujikawa T."/>
            <person name="Nakazono-Nagaoka E."/>
        </authorList>
    </citation>
    <scope>NUCLEOTIDE SEQUENCE [LARGE SCALE GENOMIC DNA]</scope>
    <source>
        <strain evidence="2">MAFF 311562</strain>
    </source>
</reference>
<organism evidence="1 2">
    <name type="scientific">Xanthomonas arboricola pv. pruni str. MAFF 311562</name>
    <dbReference type="NCBI Taxonomy" id="1414836"/>
    <lineage>
        <taxon>Bacteria</taxon>
        <taxon>Pseudomonadati</taxon>
        <taxon>Pseudomonadota</taxon>
        <taxon>Gammaproteobacteria</taxon>
        <taxon>Lysobacterales</taxon>
        <taxon>Lysobacteraceae</taxon>
        <taxon>Xanthomonas</taxon>
    </lineage>
</organism>
<dbReference type="Proteomes" id="UP000019143">
    <property type="component" value="Unassembled WGS sequence"/>
</dbReference>
<feature type="non-terminal residue" evidence="1">
    <location>
        <position position="1"/>
    </location>
</feature>
<protein>
    <submittedName>
        <fullName evidence="1">Uncharacterized protein</fullName>
    </submittedName>
</protein>
<evidence type="ECO:0000313" key="2">
    <source>
        <dbReference type="Proteomes" id="UP000019143"/>
    </source>
</evidence>
<dbReference type="EMBL" id="BAVB01000420">
    <property type="protein sequence ID" value="GAE53244.1"/>
    <property type="molecule type" value="Genomic_DNA"/>
</dbReference>
<evidence type="ECO:0000313" key="1">
    <source>
        <dbReference type="EMBL" id="GAE53244.1"/>
    </source>
</evidence>
<dbReference type="AlphaFoldDB" id="W4SBD9"/>
<proteinExistence type="predicted"/>
<sequence length="32" mass="3602">EYIRHELLDVLSSAQRLREPDPSIPPTGADLI</sequence>